<protein>
    <submittedName>
        <fullName evidence="2">Uncharacterized protein</fullName>
    </submittedName>
</protein>
<dbReference type="Proteomes" id="UP000177838">
    <property type="component" value="Unassembled WGS sequence"/>
</dbReference>
<name>A0A1G2QI96_9BACT</name>
<gene>
    <name evidence="2" type="ORF">A2589_02440</name>
</gene>
<keyword evidence="1" id="KW-1133">Transmembrane helix</keyword>
<organism evidence="2 3">
    <name type="scientific">Candidatus Vogelbacteria bacterium RIFOXYD1_FULL_46_19</name>
    <dbReference type="NCBI Taxonomy" id="1802439"/>
    <lineage>
        <taxon>Bacteria</taxon>
        <taxon>Candidatus Vogeliibacteriota</taxon>
    </lineage>
</organism>
<dbReference type="STRING" id="1802439.A2589_02440"/>
<evidence type="ECO:0000256" key="1">
    <source>
        <dbReference type="SAM" id="Phobius"/>
    </source>
</evidence>
<evidence type="ECO:0000313" key="3">
    <source>
        <dbReference type="Proteomes" id="UP000177838"/>
    </source>
</evidence>
<proteinExistence type="predicted"/>
<keyword evidence="1" id="KW-0812">Transmembrane</keyword>
<evidence type="ECO:0000313" key="2">
    <source>
        <dbReference type="EMBL" id="OHA59691.1"/>
    </source>
</evidence>
<sequence>MTWRFRRQLTIVFVILVFFAVIFSLIYFYTRPAPTCFDGVQNGAEQGVDCGGTCVKICSDQAIPLITLWTRPFEISPGVYSAVAYVENPNRNLGVPYLAYKIDLADETGRVVASGTGYTFVNPSERLPIFIGNIRATTGSVKSAYIEFTEPIEWKKLSREVPKLSIRQTGLELLPTPRLTAEVTNGSIYDINNLPVVVVISDQNGNSFTGSATLVDRLPAGGQAQISFTWPLSFSSEPVLFDLYPRTSVFDLPQI</sequence>
<keyword evidence="1" id="KW-0472">Membrane</keyword>
<comment type="caution">
    <text evidence="2">The sequence shown here is derived from an EMBL/GenBank/DDBJ whole genome shotgun (WGS) entry which is preliminary data.</text>
</comment>
<accession>A0A1G2QI96</accession>
<feature type="transmembrane region" description="Helical" evidence="1">
    <location>
        <begin position="9"/>
        <end position="29"/>
    </location>
</feature>
<dbReference type="EMBL" id="MHTK01000006">
    <property type="protein sequence ID" value="OHA59691.1"/>
    <property type="molecule type" value="Genomic_DNA"/>
</dbReference>
<dbReference type="AlphaFoldDB" id="A0A1G2QI96"/>
<reference evidence="2 3" key="1">
    <citation type="journal article" date="2016" name="Nat. Commun.">
        <title>Thousands of microbial genomes shed light on interconnected biogeochemical processes in an aquifer system.</title>
        <authorList>
            <person name="Anantharaman K."/>
            <person name="Brown C.T."/>
            <person name="Hug L.A."/>
            <person name="Sharon I."/>
            <person name="Castelle C.J."/>
            <person name="Probst A.J."/>
            <person name="Thomas B.C."/>
            <person name="Singh A."/>
            <person name="Wilkins M.J."/>
            <person name="Karaoz U."/>
            <person name="Brodie E.L."/>
            <person name="Williams K.H."/>
            <person name="Hubbard S.S."/>
            <person name="Banfield J.F."/>
        </authorList>
    </citation>
    <scope>NUCLEOTIDE SEQUENCE [LARGE SCALE GENOMIC DNA]</scope>
</reference>